<gene>
    <name evidence="3" type="ORF">F8S09_16430</name>
</gene>
<proteinExistence type="predicted"/>
<feature type="region of interest" description="Disordered" evidence="1">
    <location>
        <begin position="19"/>
        <end position="48"/>
    </location>
</feature>
<protein>
    <recommendedName>
        <fullName evidence="2">Antitoxin VbhA domain-containing protein</fullName>
    </recommendedName>
</protein>
<evidence type="ECO:0000259" key="2">
    <source>
        <dbReference type="Pfam" id="PF18495"/>
    </source>
</evidence>
<dbReference type="Pfam" id="PF18495">
    <property type="entry name" value="VbhA"/>
    <property type="match status" value="1"/>
</dbReference>
<dbReference type="InterPro" id="IPR033788">
    <property type="entry name" value="VbhA-like"/>
</dbReference>
<sequence length="81" mass="9266">MTTTQDQIRRELEAQKAAYEQAQAARAQRAQDVHSARRSQQIEGGDISSYAQHLSQQYIEGKLTTEEMREKLLEHHGVTVK</sequence>
<dbReference type="AlphaFoldDB" id="A0A7X1TT80"/>
<dbReference type="InterPro" id="IPR041535">
    <property type="entry name" value="VbhA"/>
</dbReference>
<dbReference type="Proteomes" id="UP000484842">
    <property type="component" value="Unassembled WGS sequence"/>
</dbReference>
<name>A0A7X1TT80_9DEIO</name>
<comment type="caution">
    <text evidence="3">The sequence shown here is derived from an EMBL/GenBank/DDBJ whole genome shotgun (WGS) entry which is preliminary data.</text>
</comment>
<feature type="compositionally biased region" description="Low complexity" evidence="1">
    <location>
        <begin position="19"/>
        <end position="28"/>
    </location>
</feature>
<evidence type="ECO:0000256" key="1">
    <source>
        <dbReference type="SAM" id="MobiDB-lite"/>
    </source>
</evidence>
<evidence type="ECO:0000313" key="3">
    <source>
        <dbReference type="EMBL" id="MPY68244.1"/>
    </source>
</evidence>
<dbReference type="CDD" id="cd11586">
    <property type="entry name" value="VbhA_like"/>
    <property type="match status" value="1"/>
</dbReference>
<dbReference type="Gene3D" id="1.10.8.1050">
    <property type="entry name" value="Antitoxin VbhA-like"/>
    <property type="match status" value="1"/>
</dbReference>
<reference evidence="3 4" key="1">
    <citation type="submission" date="2019-10" db="EMBL/GenBank/DDBJ databases">
        <title>Deinococcus sp. isolated from soil.</title>
        <authorList>
            <person name="Li Y."/>
            <person name="Wang J."/>
        </authorList>
    </citation>
    <scope>NUCLEOTIDE SEQUENCE [LARGE SCALE GENOMIC DNA]</scope>
    <source>
        <strain evidence="3 4">SDU3-2</strain>
    </source>
</reference>
<evidence type="ECO:0000313" key="4">
    <source>
        <dbReference type="Proteomes" id="UP000484842"/>
    </source>
</evidence>
<dbReference type="RefSeq" id="WP_152872551.1">
    <property type="nucleotide sequence ID" value="NZ_WBSL01000018.1"/>
</dbReference>
<dbReference type="InterPro" id="IPR043038">
    <property type="entry name" value="VbhA_sf"/>
</dbReference>
<accession>A0A7X1TT80</accession>
<keyword evidence="4" id="KW-1185">Reference proteome</keyword>
<feature type="domain" description="Antitoxin VbhA" evidence="2">
    <location>
        <begin position="29"/>
        <end position="73"/>
    </location>
</feature>
<dbReference type="EMBL" id="WBSL01000018">
    <property type="protein sequence ID" value="MPY68244.1"/>
    <property type="molecule type" value="Genomic_DNA"/>
</dbReference>
<organism evidence="3 4">
    <name type="scientific">Deinococcus terrestris</name>
    <dbReference type="NCBI Taxonomy" id="2651870"/>
    <lineage>
        <taxon>Bacteria</taxon>
        <taxon>Thermotogati</taxon>
        <taxon>Deinococcota</taxon>
        <taxon>Deinococci</taxon>
        <taxon>Deinococcales</taxon>
        <taxon>Deinococcaceae</taxon>
        <taxon>Deinococcus</taxon>
    </lineage>
</organism>